<comment type="similarity">
    <text evidence="4">Belongs to the Cob(I)alamin adenosyltransferase family.</text>
</comment>
<proteinExistence type="inferred from homology"/>
<dbReference type="PANTHER" id="PTHR12213:SF0">
    <property type="entry name" value="CORRINOID ADENOSYLTRANSFERASE MMAB"/>
    <property type="match status" value="1"/>
</dbReference>
<dbReference type="GO" id="GO:0008817">
    <property type="term" value="F:corrinoid adenosyltransferase activity"/>
    <property type="evidence" value="ECO:0007669"/>
    <property type="project" value="UniProtKB-EC"/>
</dbReference>
<feature type="domain" description="Cobalamin adenosyltransferase-like" evidence="5">
    <location>
        <begin position="7"/>
        <end position="175"/>
    </location>
</feature>
<dbReference type="InterPro" id="IPR016030">
    <property type="entry name" value="CblAdoTrfase-like"/>
</dbReference>
<evidence type="ECO:0000256" key="4">
    <source>
        <dbReference type="RuleBase" id="RU366026"/>
    </source>
</evidence>
<dbReference type="EMBL" id="JBHSSW010000005">
    <property type="protein sequence ID" value="MFC6197548.1"/>
    <property type="molecule type" value="Genomic_DNA"/>
</dbReference>
<comment type="pathway">
    <text evidence="4">Cofactor biosynthesis; adenosylcobalamin biosynthesis; adenosylcobalamin from cob(II)yrinate a,c-diamide: step 2/7.</text>
</comment>
<dbReference type="RefSeq" id="WP_377376616.1">
    <property type="nucleotide sequence ID" value="NZ_JBHSSW010000005.1"/>
</dbReference>
<comment type="caution">
    <text evidence="6">The sequence shown here is derived from an EMBL/GenBank/DDBJ whole genome shotgun (WGS) entry which is preliminary data.</text>
</comment>
<dbReference type="InterPro" id="IPR029499">
    <property type="entry name" value="PduO-typ"/>
</dbReference>
<dbReference type="Gene3D" id="1.20.1200.10">
    <property type="entry name" value="Cobalamin adenosyltransferase-like"/>
    <property type="match status" value="1"/>
</dbReference>
<evidence type="ECO:0000256" key="3">
    <source>
        <dbReference type="ARBA" id="ARBA00022840"/>
    </source>
</evidence>
<keyword evidence="7" id="KW-1185">Reference proteome</keyword>
<evidence type="ECO:0000313" key="7">
    <source>
        <dbReference type="Proteomes" id="UP001596303"/>
    </source>
</evidence>
<accession>A0ABW1S7P2</accession>
<organism evidence="6 7">
    <name type="scientific">Ponticaulis profundi</name>
    <dbReference type="NCBI Taxonomy" id="2665222"/>
    <lineage>
        <taxon>Bacteria</taxon>
        <taxon>Pseudomonadati</taxon>
        <taxon>Pseudomonadota</taxon>
        <taxon>Alphaproteobacteria</taxon>
        <taxon>Hyphomonadales</taxon>
        <taxon>Hyphomonadaceae</taxon>
        <taxon>Ponticaulis</taxon>
    </lineage>
</organism>
<comment type="catalytic activity">
    <reaction evidence="4">
        <text>2 cob(II)yrinate a,c diamide + reduced [electron-transfer flavoprotein] + 2 ATP = 2 adenosylcob(III)yrinate a,c-diamide + 2 triphosphate + oxidized [electron-transfer flavoprotein] + 3 H(+)</text>
        <dbReference type="Rhea" id="RHEA:11528"/>
        <dbReference type="Rhea" id="RHEA-COMP:10685"/>
        <dbReference type="Rhea" id="RHEA-COMP:10686"/>
        <dbReference type="ChEBI" id="CHEBI:15378"/>
        <dbReference type="ChEBI" id="CHEBI:18036"/>
        <dbReference type="ChEBI" id="CHEBI:30616"/>
        <dbReference type="ChEBI" id="CHEBI:57692"/>
        <dbReference type="ChEBI" id="CHEBI:58307"/>
        <dbReference type="ChEBI" id="CHEBI:58503"/>
        <dbReference type="ChEBI" id="CHEBI:58537"/>
        <dbReference type="EC" id="2.5.1.17"/>
    </reaction>
</comment>
<gene>
    <name evidence="6" type="ORF">ACFQDM_05635</name>
</gene>
<name>A0ABW1S7P2_9PROT</name>
<keyword evidence="3 4" id="KW-0067">ATP-binding</keyword>
<protein>
    <recommendedName>
        <fullName evidence="4">Corrinoid adenosyltransferase</fullName>
        <ecNumber evidence="4">2.5.1.17</ecNumber>
    </recommendedName>
    <alternativeName>
        <fullName evidence="4">Cob(II)alamin adenosyltransferase</fullName>
    </alternativeName>
    <alternativeName>
        <fullName evidence="4">Cob(II)yrinic acid a,c-diamide adenosyltransferase</fullName>
    </alternativeName>
    <alternativeName>
        <fullName evidence="4">Cobinamide/cobalamin adenosyltransferase</fullName>
    </alternativeName>
</protein>
<dbReference type="SUPFAM" id="SSF89028">
    <property type="entry name" value="Cobalamin adenosyltransferase-like"/>
    <property type="match status" value="1"/>
</dbReference>
<keyword evidence="1 4" id="KW-0808">Transferase</keyword>
<evidence type="ECO:0000313" key="6">
    <source>
        <dbReference type="EMBL" id="MFC6197548.1"/>
    </source>
</evidence>
<dbReference type="Pfam" id="PF01923">
    <property type="entry name" value="Cob_adeno_trans"/>
    <property type="match status" value="1"/>
</dbReference>
<comment type="catalytic activity">
    <reaction evidence="4">
        <text>2 cob(II)alamin + reduced [electron-transfer flavoprotein] + 2 ATP = 2 adenosylcob(III)alamin + 2 triphosphate + oxidized [electron-transfer flavoprotein] + 3 H(+)</text>
        <dbReference type="Rhea" id="RHEA:28671"/>
        <dbReference type="Rhea" id="RHEA-COMP:10685"/>
        <dbReference type="Rhea" id="RHEA-COMP:10686"/>
        <dbReference type="ChEBI" id="CHEBI:15378"/>
        <dbReference type="ChEBI" id="CHEBI:16304"/>
        <dbReference type="ChEBI" id="CHEBI:18036"/>
        <dbReference type="ChEBI" id="CHEBI:18408"/>
        <dbReference type="ChEBI" id="CHEBI:30616"/>
        <dbReference type="ChEBI" id="CHEBI:57692"/>
        <dbReference type="ChEBI" id="CHEBI:58307"/>
        <dbReference type="EC" id="2.5.1.17"/>
    </reaction>
</comment>
<reference evidence="7" key="1">
    <citation type="journal article" date="2019" name="Int. J. Syst. Evol. Microbiol.">
        <title>The Global Catalogue of Microorganisms (GCM) 10K type strain sequencing project: providing services to taxonomists for standard genome sequencing and annotation.</title>
        <authorList>
            <consortium name="The Broad Institute Genomics Platform"/>
            <consortium name="The Broad Institute Genome Sequencing Center for Infectious Disease"/>
            <person name="Wu L."/>
            <person name="Ma J."/>
        </authorList>
    </citation>
    <scope>NUCLEOTIDE SEQUENCE [LARGE SCALE GENOMIC DNA]</scope>
    <source>
        <strain evidence="7">CGMCC-1.15741</strain>
    </source>
</reference>
<keyword evidence="4" id="KW-0169">Cobalamin biosynthesis</keyword>
<dbReference type="NCBIfam" id="TIGR00636">
    <property type="entry name" value="PduO_Nterm"/>
    <property type="match status" value="1"/>
</dbReference>
<evidence type="ECO:0000256" key="2">
    <source>
        <dbReference type="ARBA" id="ARBA00022741"/>
    </source>
</evidence>
<dbReference type="InterPro" id="IPR036451">
    <property type="entry name" value="CblAdoTrfase-like_sf"/>
</dbReference>
<evidence type="ECO:0000259" key="5">
    <source>
        <dbReference type="Pfam" id="PF01923"/>
    </source>
</evidence>
<evidence type="ECO:0000256" key="1">
    <source>
        <dbReference type="ARBA" id="ARBA00022679"/>
    </source>
</evidence>
<keyword evidence="2 4" id="KW-0547">Nucleotide-binding</keyword>
<dbReference type="PANTHER" id="PTHR12213">
    <property type="entry name" value="CORRINOID ADENOSYLTRANSFERASE"/>
    <property type="match status" value="1"/>
</dbReference>
<dbReference type="EC" id="2.5.1.17" evidence="4"/>
<sequence length="192" mass="20986">MVKLDKIYTRTGDKGKTRLSTGEPVDKWNPRVAAYGAVDEVNAALGLAQLHVSEDAFLKAAITRVQNDLFDLGADLATPDRGKELGWEPLRIVKAQVERLETEIDEMNGDIPPLDSFILPGGSPLASYLHLARTTARRAERHVAECAGNPDEIVSPEALAFINRLSDWLFVAGRRANDNGASDVKWVPGANR</sequence>
<dbReference type="Proteomes" id="UP001596303">
    <property type="component" value="Unassembled WGS sequence"/>
</dbReference>